<dbReference type="EMBL" id="GL988045">
    <property type="protein sequence ID" value="EGS18704.1"/>
    <property type="molecule type" value="Genomic_DNA"/>
</dbReference>
<dbReference type="Proteomes" id="UP000008066">
    <property type="component" value="Unassembled WGS sequence"/>
</dbReference>
<evidence type="ECO:0000256" key="1">
    <source>
        <dbReference type="SAM" id="MobiDB-lite"/>
    </source>
</evidence>
<accession>G0SDV3</accession>
<protein>
    <submittedName>
        <fullName evidence="2">Uncharacterized protein</fullName>
    </submittedName>
</protein>
<gene>
    <name evidence="2" type="ORF">CTHT_0053110</name>
</gene>
<keyword evidence="3" id="KW-1185">Reference proteome</keyword>
<dbReference type="KEGG" id="cthr:CTHT_0053110"/>
<reference evidence="2 3" key="1">
    <citation type="journal article" date="2011" name="Cell">
        <title>Insight into structure and assembly of the nuclear pore complex by utilizing the genome of a eukaryotic thermophile.</title>
        <authorList>
            <person name="Amlacher S."/>
            <person name="Sarges P."/>
            <person name="Flemming D."/>
            <person name="van Noort V."/>
            <person name="Kunze R."/>
            <person name="Devos D.P."/>
            <person name="Arumugam M."/>
            <person name="Bork P."/>
            <person name="Hurt E."/>
        </authorList>
    </citation>
    <scope>NUCLEOTIDE SEQUENCE [LARGE SCALE GENOMIC DNA]</scope>
    <source>
        <strain evidence="3">DSM 1495 / CBS 144.50 / IMI 039719</strain>
    </source>
</reference>
<dbReference type="AlphaFoldDB" id="G0SDV3"/>
<dbReference type="RefSeq" id="XP_006695649.1">
    <property type="nucleotide sequence ID" value="XM_006695586.1"/>
</dbReference>
<dbReference type="HOGENOM" id="CLU_628502_0_0_1"/>
<evidence type="ECO:0000313" key="2">
    <source>
        <dbReference type="EMBL" id="EGS18704.1"/>
    </source>
</evidence>
<evidence type="ECO:0000313" key="3">
    <source>
        <dbReference type="Proteomes" id="UP000008066"/>
    </source>
</evidence>
<proteinExistence type="predicted"/>
<feature type="region of interest" description="Disordered" evidence="1">
    <location>
        <begin position="140"/>
        <end position="161"/>
    </location>
</feature>
<dbReference type="GeneID" id="18259349"/>
<feature type="compositionally biased region" description="Polar residues" evidence="1">
    <location>
        <begin position="315"/>
        <end position="324"/>
    </location>
</feature>
<sequence>MTPPAKVLSPVSPTHSDTATQLARRHRAASLCTLPKEKPKRLGHSLFGLLKETHHFKEQKLAFPISTPFQRSYTSATKTLEDTVTAKVGDYVETGHPLVMSHAVRMGMGPKDCRRCGNPVNEPVGGAAGRGGRLRAMSCPAGGGEAMREKFRTKEEDKQPELHLEEAEMAEERTISSRPRSASTGTHPLFARTDMIDTLAKASAAGRVRPTAVEGVKLNKVQLWQDTALNNFCPGCYAAVSLCHAAQVALQAISEAAAVERAGEGAVKDILRAITKKRERASRNHRDLTVQPETPDDDEVIDIVFSDVEQDGHNSDGSFSSLGSQGPVPPAPPGTPVHSVDLDLEDQQSRKDIEAGITLLMTEEDIDDELVQIDAGLIEAVLPMVDDRAKSKWMASMPQRFMEEVEGLKALIVEGQEMIVDGNRKDKANWRMMVLM</sequence>
<feature type="region of interest" description="Disordered" evidence="1">
    <location>
        <begin position="314"/>
        <end position="342"/>
    </location>
</feature>
<feature type="compositionally biased region" description="Basic and acidic residues" evidence="1">
    <location>
        <begin position="146"/>
        <end position="161"/>
    </location>
</feature>
<organism evidence="3">
    <name type="scientific">Chaetomium thermophilum (strain DSM 1495 / CBS 144.50 / IMI 039719)</name>
    <name type="common">Thermochaetoides thermophila</name>
    <dbReference type="NCBI Taxonomy" id="759272"/>
    <lineage>
        <taxon>Eukaryota</taxon>
        <taxon>Fungi</taxon>
        <taxon>Dikarya</taxon>
        <taxon>Ascomycota</taxon>
        <taxon>Pezizomycotina</taxon>
        <taxon>Sordariomycetes</taxon>
        <taxon>Sordariomycetidae</taxon>
        <taxon>Sordariales</taxon>
        <taxon>Chaetomiaceae</taxon>
        <taxon>Thermochaetoides</taxon>
    </lineage>
</organism>
<name>G0SDV3_CHATD</name>